<keyword evidence="2" id="KW-1185">Reference proteome</keyword>
<protein>
    <submittedName>
        <fullName evidence="1">Uncharacterized protein</fullName>
    </submittedName>
</protein>
<proteinExistence type="predicted"/>
<dbReference type="Proteomes" id="UP001202328">
    <property type="component" value="Unassembled WGS sequence"/>
</dbReference>
<dbReference type="AlphaFoldDB" id="A0AAD4XNB7"/>
<accession>A0AAD4XNB7</accession>
<sequence length="97" mass="11061">QQQQEEMSSAFSRLIRVPLIRSFTAQRISYHQLSSFSGQHDHYQHGIPEIPSDGKVVLLKNSSNGSQVYLVGIIHDYKETTQTVKKVMDYVRPDTIA</sequence>
<reference evidence="1" key="1">
    <citation type="submission" date="2022-04" db="EMBL/GenBank/DDBJ databases">
        <title>A functionally conserved STORR gene fusion in Papaver species that diverged 16.8 million years ago.</title>
        <authorList>
            <person name="Catania T."/>
        </authorList>
    </citation>
    <scope>NUCLEOTIDE SEQUENCE</scope>
    <source>
        <strain evidence="1">S-188037</strain>
    </source>
</reference>
<comment type="caution">
    <text evidence="1">The sequence shown here is derived from an EMBL/GenBank/DDBJ whole genome shotgun (WGS) entry which is preliminary data.</text>
</comment>
<feature type="non-terminal residue" evidence="1">
    <location>
        <position position="1"/>
    </location>
</feature>
<evidence type="ECO:0000313" key="1">
    <source>
        <dbReference type="EMBL" id="KAI3926156.1"/>
    </source>
</evidence>
<gene>
    <name evidence="1" type="ORF">MKW98_028292</name>
</gene>
<feature type="non-terminal residue" evidence="1">
    <location>
        <position position="97"/>
    </location>
</feature>
<dbReference type="EMBL" id="JAJJMB010008071">
    <property type="protein sequence ID" value="KAI3926156.1"/>
    <property type="molecule type" value="Genomic_DNA"/>
</dbReference>
<evidence type="ECO:0000313" key="2">
    <source>
        <dbReference type="Proteomes" id="UP001202328"/>
    </source>
</evidence>
<organism evidence="1 2">
    <name type="scientific">Papaver atlanticum</name>
    <dbReference type="NCBI Taxonomy" id="357466"/>
    <lineage>
        <taxon>Eukaryota</taxon>
        <taxon>Viridiplantae</taxon>
        <taxon>Streptophyta</taxon>
        <taxon>Embryophyta</taxon>
        <taxon>Tracheophyta</taxon>
        <taxon>Spermatophyta</taxon>
        <taxon>Magnoliopsida</taxon>
        <taxon>Ranunculales</taxon>
        <taxon>Papaveraceae</taxon>
        <taxon>Papaveroideae</taxon>
        <taxon>Papaver</taxon>
    </lineage>
</organism>
<name>A0AAD4XNB7_9MAGN</name>